<dbReference type="AlphaFoldDB" id="A0A176YH07"/>
<protein>
    <recommendedName>
        <fullName evidence="1">Transglutaminase-like domain-containing protein</fullName>
    </recommendedName>
</protein>
<evidence type="ECO:0000313" key="2">
    <source>
        <dbReference type="EMBL" id="OAF05921.1"/>
    </source>
</evidence>
<sequence length="282" mass="31796">MSKVGEHFIAHDGMTEPGPLGRLYEHLPPDIASLRDIVSGLIVHVSCADQYGIPASTPRPRETQPVSARLQLIQECFDGPLEVPRPPRQRTFGTCRDYSLLLCSILRHRAIPARVRCGFATYFDAAPNQDHWICEYWSAAEQRWRRVDAQIDEMQQRDLGITFDLTDLPNDVYLTAAQAWRLARSGSVDPDDFGHGDARGLWFMNVDLHRDLLALANRHTSVWDTWRSATAENRCLDETDLAYGDRVATSIETIEQSEGCSSRPDETVAFLRNPSWIDTSGA</sequence>
<dbReference type="InterPro" id="IPR002931">
    <property type="entry name" value="Transglutaminase-like"/>
</dbReference>
<name>A0A176YH07_9BRAD</name>
<comment type="caution">
    <text evidence="2">The sequence shown here is derived from an EMBL/GenBank/DDBJ whole genome shotgun (WGS) entry which is preliminary data.</text>
</comment>
<proteinExistence type="predicted"/>
<dbReference type="Gene3D" id="3.10.620.30">
    <property type="match status" value="1"/>
</dbReference>
<dbReference type="GeneID" id="32582246"/>
<organism evidence="2 3">
    <name type="scientific">Bradyrhizobium neotropicale</name>
    <dbReference type="NCBI Taxonomy" id="1497615"/>
    <lineage>
        <taxon>Bacteria</taxon>
        <taxon>Pseudomonadati</taxon>
        <taxon>Pseudomonadota</taxon>
        <taxon>Alphaproteobacteria</taxon>
        <taxon>Hyphomicrobiales</taxon>
        <taxon>Nitrobacteraceae</taxon>
        <taxon>Bradyrhizobium</taxon>
    </lineage>
</organism>
<accession>A0A176YH07</accession>
<dbReference type="SUPFAM" id="SSF54001">
    <property type="entry name" value="Cysteine proteinases"/>
    <property type="match status" value="1"/>
</dbReference>
<dbReference type="EMBL" id="LSEF01000124">
    <property type="protein sequence ID" value="OAF05921.1"/>
    <property type="molecule type" value="Genomic_DNA"/>
</dbReference>
<dbReference type="Proteomes" id="UP000077173">
    <property type="component" value="Unassembled WGS sequence"/>
</dbReference>
<evidence type="ECO:0000313" key="3">
    <source>
        <dbReference type="Proteomes" id="UP000077173"/>
    </source>
</evidence>
<reference evidence="2 3" key="1">
    <citation type="submission" date="2016-02" db="EMBL/GenBank/DDBJ databases">
        <title>Draft genome sequence of the strain BR 10247T Bradyrhizobium neotropicale isolated from nodules of Centrolobium paraense.</title>
        <authorList>
            <person name="Simoes-Araujo J.L."/>
            <person name="Barauna A.C."/>
            <person name="Silva K."/>
            <person name="Zilli J.E."/>
        </authorList>
    </citation>
    <scope>NUCLEOTIDE SEQUENCE [LARGE SCALE GENOMIC DNA]</scope>
    <source>
        <strain evidence="2 3">BR 10247</strain>
    </source>
</reference>
<gene>
    <name evidence="2" type="ORF">AXW67_32790</name>
</gene>
<evidence type="ECO:0000259" key="1">
    <source>
        <dbReference type="Pfam" id="PF01841"/>
    </source>
</evidence>
<dbReference type="RefSeq" id="WP_063682239.1">
    <property type="nucleotide sequence ID" value="NZ_LSEF01000124.1"/>
</dbReference>
<dbReference type="Pfam" id="PF01841">
    <property type="entry name" value="Transglut_core"/>
    <property type="match status" value="1"/>
</dbReference>
<keyword evidence="3" id="KW-1185">Reference proteome</keyword>
<dbReference type="InterPro" id="IPR038765">
    <property type="entry name" value="Papain-like_cys_pep_sf"/>
</dbReference>
<feature type="domain" description="Transglutaminase-like" evidence="1">
    <location>
        <begin position="93"/>
        <end position="149"/>
    </location>
</feature>